<feature type="chain" id="PRO_5041958704" description="DUF4230 domain-containing protein" evidence="1">
    <location>
        <begin position="21"/>
        <end position="215"/>
    </location>
</feature>
<feature type="signal peptide" evidence="1">
    <location>
        <begin position="1"/>
        <end position="20"/>
    </location>
</feature>
<reference evidence="2" key="1">
    <citation type="submission" date="2023-07" db="EMBL/GenBank/DDBJ databases">
        <title>Genomic Encyclopedia of Type Strains, Phase IV (KMG-IV): sequencing the most valuable type-strain genomes for metagenomic binning, comparative biology and taxonomic classification.</title>
        <authorList>
            <person name="Goeker M."/>
        </authorList>
    </citation>
    <scope>NUCLEOTIDE SEQUENCE</scope>
    <source>
        <strain evidence="2">DSM 19659</strain>
    </source>
</reference>
<comment type="caution">
    <text evidence="2">The sequence shown here is derived from an EMBL/GenBank/DDBJ whole genome shotgun (WGS) entry which is preliminary data.</text>
</comment>
<dbReference type="EMBL" id="JAUSTO010000007">
    <property type="protein sequence ID" value="MDQ0152702.1"/>
    <property type="molecule type" value="Genomic_DNA"/>
</dbReference>
<evidence type="ECO:0000313" key="3">
    <source>
        <dbReference type="Proteomes" id="UP001241537"/>
    </source>
</evidence>
<dbReference type="Proteomes" id="UP001241537">
    <property type="component" value="Unassembled WGS sequence"/>
</dbReference>
<organism evidence="2 3">
    <name type="scientific">Moryella indoligenes</name>
    <dbReference type="NCBI Taxonomy" id="371674"/>
    <lineage>
        <taxon>Bacteria</taxon>
        <taxon>Bacillati</taxon>
        <taxon>Bacillota</taxon>
        <taxon>Clostridia</taxon>
        <taxon>Lachnospirales</taxon>
        <taxon>Lachnospiraceae</taxon>
        <taxon>Moryella</taxon>
    </lineage>
</organism>
<protein>
    <recommendedName>
        <fullName evidence="4">DUF4230 domain-containing protein</fullName>
    </recommendedName>
</protein>
<keyword evidence="1" id="KW-0732">Signal</keyword>
<evidence type="ECO:0000313" key="2">
    <source>
        <dbReference type="EMBL" id="MDQ0152702.1"/>
    </source>
</evidence>
<dbReference type="InterPro" id="IPR025324">
    <property type="entry name" value="DUF4230"/>
</dbReference>
<evidence type="ECO:0008006" key="4">
    <source>
        <dbReference type="Google" id="ProtNLM"/>
    </source>
</evidence>
<keyword evidence="3" id="KW-1185">Reference proteome</keyword>
<dbReference type="RefSeq" id="WP_106612177.1">
    <property type="nucleotide sequence ID" value="NZ_JAUSTO010000007.1"/>
</dbReference>
<name>A0AAE3VAD2_9FIRM</name>
<gene>
    <name evidence="2" type="ORF">J2S20_001396</name>
</gene>
<dbReference type="AlphaFoldDB" id="A0AAE3VAD2"/>
<accession>A0AAE3VAD2</accession>
<sequence length="215" mass="23698">MKRFLSVFLTVIISAMCVSCASPAEKETLNMEPEVSQMKAICELAVMECYYHNVAKYYEEDASGVLWWKKDKQFWIEYSGVVKLGVDITSVNIEVNDTQVSITLPAAKVLGCKVDSASLTEDSFIVAKNSADVDASDEVKAFDEAQSKLQENAASDTALLASAQQQAQDLLEDYITNIGNAVGKEYTIKWIYTDATDNPLEATTTEASTTENRDE</sequence>
<proteinExistence type="predicted"/>
<evidence type="ECO:0000256" key="1">
    <source>
        <dbReference type="SAM" id="SignalP"/>
    </source>
</evidence>
<dbReference type="Pfam" id="PF14014">
    <property type="entry name" value="DUF4230"/>
    <property type="match status" value="1"/>
</dbReference>